<evidence type="ECO:0000259" key="12">
    <source>
        <dbReference type="Pfam" id="PF02225"/>
    </source>
</evidence>
<evidence type="ECO:0000256" key="4">
    <source>
        <dbReference type="ARBA" id="ARBA00022525"/>
    </source>
</evidence>
<dbReference type="SUPFAM" id="SSF55486">
    <property type="entry name" value="Metalloproteases ('zincins'), catalytic domain"/>
    <property type="match status" value="1"/>
</dbReference>
<evidence type="ECO:0000256" key="11">
    <source>
        <dbReference type="ARBA" id="ARBA00023145"/>
    </source>
</evidence>
<dbReference type="EMBL" id="FXUO01000004">
    <property type="protein sequence ID" value="SMP93361.1"/>
    <property type="molecule type" value="Genomic_DNA"/>
</dbReference>
<evidence type="ECO:0000256" key="2">
    <source>
        <dbReference type="ARBA" id="ARBA00004613"/>
    </source>
</evidence>
<organism evidence="14 15">
    <name type="scientific">Epilithonimonas pallida</name>
    <dbReference type="NCBI Taxonomy" id="373671"/>
    <lineage>
        <taxon>Bacteria</taxon>
        <taxon>Pseudomonadati</taxon>
        <taxon>Bacteroidota</taxon>
        <taxon>Flavobacteriia</taxon>
        <taxon>Flavobacteriales</taxon>
        <taxon>Weeksellaceae</taxon>
        <taxon>Chryseobacterium group</taxon>
        <taxon>Epilithonimonas</taxon>
    </lineage>
</organism>
<evidence type="ECO:0000256" key="5">
    <source>
        <dbReference type="ARBA" id="ARBA00022670"/>
    </source>
</evidence>
<dbReference type="Gene3D" id="1.10.390.10">
    <property type="entry name" value="Neutral Protease Domain 2"/>
    <property type="match status" value="1"/>
</dbReference>
<keyword evidence="9" id="KW-0862">Zinc</keyword>
<dbReference type="InterPro" id="IPR027268">
    <property type="entry name" value="Peptidase_M4/M1_CTD_sf"/>
</dbReference>
<feature type="domain" description="PA" evidence="12">
    <location>
        <begin position="458"/>
        <end position="540"/>
    </location>
</feature>
<comment type="cofactor">
    <cofactor evidence="1">
        <name>Zn(2+)</name>
        <dbReference type="ChEBI" id="CHEBI:29105"/>
    </cofactor>
</comment>
<comment type="similarity">
    <text evidence="3">Belongs to the peptidase M36 family.</text>
</comment>
<dbReference type="InterPro" id="IPR050371">
    <property type="entry name" value="Fungal_virulence_M36"/>
</dbReference>
<dbReference type="PANTHER" id="PTHR33478">
    <property type="entry name" value="EXTRACELLULAR METALLOPROTEINASE MEP"/>
    <property type="match status" value="1"/>
</dbReference>
<dbReference type="NCBIfam" id="TIGR04183">
    <property type="entry name" value="Por_Secre_tail"/>
    <property type="match status" value="1"/>
</dbReference>
<dbReference type="Proteomes" id="UP001158050">
    <property type="component" value="Unassembled WGS sequence"/>
</dbReference>
<comment type="caution">
    <text evidence="14">The sequence shown here is derived from an EMBL/GenBank/DDBJ whole genome shotgun (WGS) entry which is preliminary data.</text>
</comment>
<dbReference type="InterPro" id="IPR046450">
    <property type="entry name" value="PA_dom_sf"/>
</dbReference>
<sequence length="867" mass="94555">MKINQLTKSTGIGVFFLFANLNAQSSDKIIRNFIKTDVSFRNNTAVDFRIQNEDKSASLKSDIVNIQQYYNDTPIYKSLAKAVIREGKVISFNNNFRQIGNNSIVADKIDKSEAFSTALRSLDIKDSGFELMDDKSGDLINLPDNKVASIRFYYERNNSLIPSQLFFINQSKENKFYGVLVSLTDGEILEKNKMIDECSFDRNHFTNETTENTNHHLLNHFNTSITDKNQFKAVTNATYNVFRFPIEAPTFGTRTLVTNPWDLTASPEGWHSDGTTNYTNTRGNNVFAYMDNTASNNINGFSPQSTTTGSLTFDFPFAESSTLSAYDNTNSALTSLFYANNMVHDIFYKFGFTETSRNFQTNNFGKGGGQGDAVRAEAFDGSGYNNANFASGSEILNGVGNWIVSAPRMQMYLWDYGVTFQQRLFYTDPVLATRPAVNTAVGSYQTGGGRYLMATPVTGDVIIPSVINGCSTIPESLTGKIALITISGCTNDVKIKNAQAAGAIGVLLHRTSSNSVADWTLASGSGINIPMVMIPRDEGNFITSEIAASRTVNVSLKDLGVGYKNSSFDNGVMIHEYGHGISNRLTGQGYSCLTSLEQMGEGWSDFFALMLTNSPNATADVPRGIGTYSTNSSTTSGGIRQYKYSPNMSINPHTYADTNSTGGQVHAIGEIWATMLWDLHWKMAEKYGYNSDVTADPNSGSAKVLQLVMDGLKLQPCNPGFISGRDAILQADQLAGGADNCLIWNVFARRGLGVNASAGSSSSITDQVNGFNVPEACILATEDIAKNKAFGIYPNPAKGEFFIKTAPTVGNATIKVEVLDLNGKLVKSIERKKNSSDSISTKGLIKGTYLVVVTENGKSNTEKLIVE</sequence>
<dbReference type="SUPFAM" id="SSF52025">
    <property type="entry name" value="PA domain"/>
    <property type="match status" value="1"/>
</dbReference>
<proteinExistence type="inferred from homology"/>
<protein>
    <submittedName>
        <fullName evidence="14">Por secretion system C-terminal sorting domain-containing protein</fullName>
    </submittedName>
</protein>
<dbReference type="Pfam" id="PF02225">
    <property type="entry name" value="PA"/>
    <property type="match status" value="1"/>
</dbReference>
<dbReference type="CDD" id="cd04818">
    <property type="entry name" value="PA_subtilisin_1"/>
    <property type="match status" value="1"/>
</dbReference>
<evidence type="ECO:0000256" key="8">
    <source>
        <dbReference type="ARBA" id="ARBA00022801"/>
    </source>
</evidence>
<dbReference type="NCBIfam" id="NF038113">
    <property type="entry name" value="T9SSA_dep_M36"/>
    <property type="match status" value="1"/>
</dbReference>
<keyword evidence="8" id="KW-0378">Hydrolase</keyword>
<evidence type="ECO:0000313" key="15">
    <source>
        <dbReference type="Proteomes" id="UP001158050"/>
    </source>
</evidence>
<dbReference type="PANTHER" id="PTHR33478:SF1">
    <property type="entry name" value="EXTRACELLULAR METALLOPROTEINASE MEP"/>
    <property type="match status" value="1"/>
</dbReference>
<gene>
    <name evidence="14" type="ORF">SAMN05421679_104428</name>
</gene>
<dbReference type="Pfam" id="PF02128">
    <property type="entry name" value="Peptidase_M36"/>
    <property type="match status" value="1"/>
</dbReference>
<keyword evidence="10" id="KW-0482">Metalloprotease</keyword>
<dbReference type="PRINTS" id="PR00999">
    <property type="entry name" value="FUNGALYSIN"/>
</dbReference>
<dbReference type="RefSeq" id="WP_283416857.1">
    <property type="nucleotide sequence ID" value="NZ_FXUO01000004.1"/>
</dbReference>
<evidence type="ECO:0000259" key="13">
    <source>
        <dbReference type="Pfam" id="PF18962"/>
    </source>
</evidence>
<dbReference type="Gene3D" id="3.10.170.10">
    <property type="match status" value="1"/>
</dbReference>
<keyword evidence="5" id="KW-0645">Protease</keyword>
<evidence type="ECO:0000256" key="7">
    <source>
        <dbReference type="ARBA" id="ARBA00022729"/>
    </source>
</evidence>
<dbReference type="Gene3D" id="3.50.30.30">
    <property type="match status" value="1"/>
</dbReference>
<feature type="domain" description="Secretion system C-terminal sorting" evidence="13">
    <location>
        <begin position="792"/>
        <end position="866"/>
    </location>
</feature>
<evidence type="ECO:0000256" key="9">
    <source>
        <dbReference type="ARBA" id="ARBA00022833"/>
    </source>
</evidence>
<dbReference type="InterPro" id="IPR026444">
    <property type="entry name" value="Secre_tail"/>
</dbReference>
<evidence type="ECO:0000256" key="6">
    <source>
        <dbReference type="ARBA" id="ARBA00022723"/>
    </source>
</evidence>
<keyword evidence="15" id="KW-1185">Reference proteome</keyword>
<evidence type="ECO:0000313" key="14">
    <source>
        <dbReference type="EMBL" id="SMP93361.1"/>
    </source>
</evidence>
<keyword evidence="11" id="KW-0865">Zymogen</keyword>
<evidence type="ECO:0000256" key="3">
    <source>
        <dbReference type="ARBA" id="ARBA00006006"/>
    </source>
</evidence>
<accession>A0ABY1R6S2</accession>
<keyword evidence="7" id="KW-0732">Signal</keyword>
<keyword evidence="6" id="KW-0479">Metal-binding</keyword>
<keyword evidence="4" id="KW-0964">Secreted</keyword>
<dbReference type="CDD" id="cd09596">
    <property type="entry name" value="M36"/>
    <property type="match status" value="1"/>
</dbReference>
<dbReference type="Pfam" id="PF18962">
    <property type="entry name" value="Por_Secre_tail"/>
    <property type="match status" value="1"/>
</dbReference>
<name>A0ABY1R6S2_9FLAO</name>
<comment type="subcellular location">
    <subcellularLocation>
        <location evidence="2">Secreted</location>
    </subcellularLocation>
</comment>
<reference evidence="14 15" key="1">
    <citation type="submission" date="2017-05" db="EMBL/GenBank/DDBJ databases">
        <authorList>
            <person name="Varghese N."/>
            <person name="Submissions S."/>
        </authorList>
    </citation>
    <scope>NUCLEOTIDE SEQUENCE [LARGE SCALE GENOMIC DNA]</scope>
    <source>
        <strain evidence="14 15">DSM 18015</strain>
    </source>
</reference>
<dbReference type="InterPro" id="IPR001842">
    <property type="entry name" value="Peptidase_M36"/>
</dbReference>
<dbReference type="InterPro" id="IPR003137">
    <property type="entry name" value="PA_domain"/>
</dbReference>
<evidence type="ECO:0000256" key="10">
    <source>
        <dbReference type="ARBA" id="ARBA00023049"/>
    </source>
</evidence>
<evidence type="ECO:0000256" key="1">
    <source>
        <dbReference type="ARBA" id="ARBA00001947"/>
    </source>
</evidence>